<dbReference type="PANTHER" id="PTHR37691:SF1">
    <property type="entry name" value="BLR3518 PROTEIN"/>
    <property type="match status" value="1"/>
</dbReference>
<proteinExistence type="predicted"/>
<evidence type="ECO:0000313" key="2">
    <source>
        <dbReference type="Proteomes" id="UP000011721"/>
    </source>
</evidence>
<dbReference type="SUPFAM" id="SSF75169">
    <property type="entry name" value="DsrEFH-like"/>
    <property type="match status" value="1"/>
</dbReference>
<organism evidence="1 2">
    <name type="scientific">Desulfocapsa sulfexigens (strain DSM 10523 / SB164P1)</name>
    <dbReference type="NCBI Taxonomy" id="1167006"/>
    <lineage>
        <taxon>Bacteria</taxon>
        <taxon>Pseudomonadati</taxon>
        <taxon>Thermodesulfobacteriota</taxon>
        <taxon>Desulfobulbia</taxon>
        <taxon>Desulfobulbales</taxon>
        <taxon>Desulfocapsaceae</taxon>
        <taxon>Desulfocapsa</taxon>
    </lineage>
</organism>
<dbReference type="Pfam" id="PF02635">
    <property type="entry name" value="DsrE"/>
    <property type="match status" value="1"/>
</dbReference>
<name>M1NJH7_DESSD</name>
<keyword evidence="2" id="KW-1185">Reference proteome</keyword>
<sequence length="116" mass="12733">MLYKAVIHIDLEDDLIFNLGLNNISNTLEALEGKEVELILLVTGPGVALLAGDQMYIFMEKLRQIVAAGVRIQICERALTLFDIAKEDLFEGCEIIPAGVVGLIELQADGFAYIKP</sequence>
<dbReference type="STRING" id="1167006.UWK_03197"/>
<dbReference type="RefSeq" id="WP_015405408.1">
    <property type="nucleotide sequence ID" value="NC_020304.1"/>
</dbReference>
<dbReference type="eggNOG" id="COG1416">
    <property type="taxonomic scope" value="Bacteria"/>
</dbReference>
<evidence type="ECO:0000313" key="1">
    <source>
        <dbReference type="EMBL" id="AGF79724.1"/>
    </source>
</evidence>
<dbReference type="HOGENOM" id="CLU_127515_4_2_7"/>
<dbReference type="Proteomes" id="UP000011721">
    <property type="component" value="Chromosome"/>
</dbReference>
<dbReference type="PANTHER" id="PTHR37691">
    <property type="entry name" value="BLR3518 PROTEIN"/>
    <property type="match status" value="1"/>
</dbReference>
<dbReference type="KEGG" id="dsf:UWK_03197"/>
<gene>
    <name evidence="1" type="ordered locus">UWK_03197</name>
</gene>
<dbReference type="AlphaFoldDB" id="M1NJH7"/>
<dbReference type="InterPro" id="IPR003787">
    <property type="entry name" value="Sulphur_relay_DsrE/F-like"/>
</dbReference>
<reference evidence="2" key="1">
    <citation type="journal article" date="2013" name="Stand. Genomic Sci.">
        <title>Complete genome sequence of Desulfocapsa sulfexigens, a marine deltaproteobacterium specialized in disproportionating inorganic sulfur compounds.</title>
        <authorList>
            <person name="Finster K.W."/>
            <person name="Kjeldsen K.U."/>
            <person name="Kube M."/>
            <person name="Reinhardt R."/>
            <person name="Mussmann M."/>
            <person name="Amann R."/>
            <person name="Schreiber L."/>
        </authorList>
    </citation>
    <scope>NUCLEOTIDE SEQUENCE [LARGE SCALE GENOMIC DNA]</scope>
    <source>
        <strain evidence="2">DSM 10523 / SB164P1</strain>
    </source>
</reference>
<accession>M1NJH7</accession>
<dbReference type="EMBL" id="CP003985">
    <property type="protein sequence ID" value="AGF79724.1"/>
    <property type="molecule type" value="Genomic_DNA"/>
</dbReference>
<dbReference type="OrthoDB" id="5432020at2"/>
<protein>
    <submittedName>
        <fullName evidence="1">Uncharacterized protein</fullName>
    </submittedName>
</protein>
<dbReference type="InterPro" id="IPR027396">
    <property type="entry name" value="DsrEFH-like"/>
</dbReference>
<dbReference type="Gene3D" id="3.40.1260.10">
    <property type="entry name" value="DsrEFH-like"/>
    <property type="match status" value="1"/>
</dbReference>